<dbReference type="PANTHER" id="PTHR30486:SF12">
    <property type="entry name" value="TYPE IV PILUS ATPASE PILU"/>
    <property type="match status" value="1"/>
</dbReference>
<evidence type="ECO:0000313" key="5">
    <source>
        <dbReference type="Proteomes" id="UP000657372"/>
    </source>
</evidence>
<gene>
    <name evidence="4" type="ORF">IXC47_17195</name>
</gene>
<feature type="region of interest" description="Disordered" evidence="2">
    <location>
        <begin position="355"/>
        <end position="374"/>
    </location>
</feature>
<proteinExistence type="inferred from homology"/>
<dbReference type="InterPro" id="IPR027417">
    <property type="entry name" value="P-loop_NTPase"/>
</dbReference>
<dbReference type="RefSeq" id="WP_195876462.1">
    <property type="nucleotide sequence ID" value="NZ_JADOEL010000019.1"/>
</dbReference>
<dbReference type="InterPro" id="IPR001482">
    <property type="entry name" value="T2SS/T4SS_dom"/>
</dbReference>
<organism evidence="4 5">
    <name type="scientific">Herminiimonas contaminans</name>
    <dbReference type="NCBI Taxonomy" id="1111140"/>
    <lineage>
        <taxon>Bacteria</taxon>
        <taxon>Pseudomonadati</taxon>
        <taxon>Pseudomonadota</taxon>
        <taxon>Betaproteobacteria</taxon>
        <taxon>Burkholderiales</taxon>
        <taxon>Oxalobacteraceae</taxon>
        <taxon>Herminiimonas</taxon>
    </lineage>
</organism>
<feature type="domain" description="Bacterial type II secretion system protein E" evidence="3">
    <location>
        <begin position="193"/>
        <end position="207"/>
    </location>
</feature>
<evidence type="ECO:0000313" key="4">
    <source>
        <dbReference type="EMBL" id="MBF8179421.1"/>
    </source>
</evidence>
<accession>A0ABS0EX41</accession>
<dbReference type="InterPro" id="IPR050921">
    <property type="entry name" value="T4SS_GSP_E_ATPase"/>
</dbReference>
<sequence>MAMDRLFLLMKEKAASDLFIAVNSPIHIKINGNLVPINQQKLDQNAVMTLLAEVVPPAKLEELDRENELNIGIPVTGVGSFRLSAFRQRGSISAVLRYVPGEIPALNSLALPPILADMIMEKRGLLLVVGSTGSGKSTTIAAMLDHRNTIATGHILTLEDPIEFLFRNKKSIVNQREIGSDASDLPLALKNALRQAPDCILIGEIRDKETMSAALAYAQSGHLVVATLHANNSYQALTRIINFYPIENRQSLLADLSSTLRAIVSQRLISAIDGKRRPAVEVMLNTRHIAELIEQGEIALIKEAIEKSLSPGSQTFEQALMQLIKDGIVTQEEALAHADSASNLFWLLNNSAQPVQEEAPEQEEASFTEFTLKM</sequence>
<reference evidence="4 5" key="1">
    <citation type="submission" date="2020-11" db="EMBL/GenBank/DDBJ databases">
        <title>WGS of Herminiimonas contaminans strain Marseille-Q4544 isolated from planarians Schmidtea mediterranea.</title>
        <authorList>
            <person name="Kangale L."/>
        </authorList>
    </citation>
    <scope>NUCLEOTIDE SEQUENCE [LARGE SCALE GENOMIC DNA]</scope>
    <source>
        <strain evidence="4 5">Marseille-Q4544</strain>
    </source>
</reference>
<name>A0ABS0EX41_9BURK</name>
<dbReference type="Gene3D" id="3.40.50.300">
    <property type="entry name" value="P-loop containing nucleotide triphosphate hydrolases"/>
    <property type="match status" value="1"/>
</dbReference>
<dbReference type="SUPFAM" id="SSF52540">
    <property type="entry name" value="P-loop containing nucleoside triphosphate hydrolases"/>
    <property type="match status" value="1"/>
</dbReference>
<protein>
    <submittedName>
        <fullName evidence="4">PilT/PilU family type 4a pilus ATPase</fullName>
    </submittedName>
</protein>
<comment type="similarity">
    <text evidence="1">Belongs to the GSP E family.</text>
</comment>
<dbReference type="Pfam" id="PF00437">
    <property type="entry name" value="T2SSE"/>
    <property type="match status" value="1"/>
</dbReference>
<evidence type="ECO:0000256" key="2">
    <source>
        <dbReference type="SAM" id="MobiDB-lite"/>
    </source>
</evidence>
<dbReference type="EMBL" id="JADOEL010000019">
    <property type="protein sequence ID" value="MBF8179421.1"/>
    <property type="molecule type" value="Genomic_DNA"/>
</dbReference>
<dbReference type="Proteomes" id="UP000657372">
    <property type="component" value="Unassembled WGS sequence"/>
</dbReference>
<dbReference type="InterPro" id="IPR006321">
    <property type="entry name" value="PilT/PilU"/>
</dbReference>
<keyword evidence="5" id="KW-1185">Reference proteome</keyword>
<evidence type="ECO:0000259" key="3">
    <source>
        <dbReference type="PROSITE" id="PS00662"/>
    </source>
</evidence>
<dbReference type="CDD" id="cd01131">
    <property type="entry name" value="PilT"/>
    <property type="match status" value="1"/>
</dbReference>
<dbReference type="PROSITE" id="PS00662">
    <property type="entry name" value="T2SP_E"/>
    <property type="match status" value="1"/>
</dbReference>
<dbReference type="PANTHER" id="PTHR30486">
    <property type="entry name" value="TWITCHING MOTILITY PROTEIN PILT"/>
    <property type="match status" value="1"/>
</dbReference>
<dbReference type="NCBIfam" id="TIGR01420">
    <property type="entry name" value="pilT_fam"/>
    <property type="match status" value="1"/>
</dbReference>
<comment type="caution">
    <text evidence="4">The sequence shown here is derived from an EMBL/GenBank/DDBJ whole genome shotgun (WGS) entry which is preliminary data.</text>
</comment>
<dbReference type="Gene3D" id="3.30.450.90">
    <property type="match status" value="1"/>
</dbReference>
<evidence type="ECO:0000256" key="1">
    <source>
        <dbReference type="ARBA" id="ARBA00006611"/>
    </source>
</evidence>